<evidence type="ECO:0000313" key="2">
    <source>
        <dbReference type="Proteomes" id="UP000325945"/>
    </source>
</evidence>
<keyword evidence="2" id="KW-1185">Reference proteome</keyword>
<protein>
    <submittedName>
        <fullName evidence="1">Uncharacterized protein</fullName>
    </submittedName>
</protein>
<dbReference type="Proteomes" id="UP000325945">
    <property type="component" value="Unassembled WGS sequence"/>
</dbReference>
<reference evidence="2" key="1">
    <citation type="submission" date="2019-04" db="EMBL/GenBank/DDBJ databases">
        <title>Friends and foes A comparative genomics studyof 23 Aspergillus species from section Flavi.</title>
        <authorList>
            <consortium name="DOE Joint Genome Institute"/>
            <person name="Kjaerbolling I."/>
            <person name="Vesth T."/>
            <person name="Frisvad J.C."/>
            <person name="Nybo J.L."/>
            <person name="Theobald S."/>
            <person name="Kildgaard S."/>
            <person name="Isbrandt T."/>
            <person name="Kuo A."/>
            <person name="Sato A."/>
            <person name="Lyhne E.K."/>
            <person name="Kogle M.E."/>
            <person name="Wiebenga A."/>
            <person name="Kun R.S."/>
            <person name="Lubbers R.J."/>
            <person name="Makela M.R."/>
            <person name="Barry K."/>
            <person name="Chovatia M."/>
            <person name="Clum A."/>
            <person name="Daum C."/>
            <person name="Haridas S."/>
            <person name="He G."/>
            <person name="LaButti K."/>
            <person name="Lipzen A."/>
            <person name="Mondo S."/>
            <person name="Riley R."/>
            <person name="Salamov A."/>
            <person name="Simmons B.A."/>
            <person name="Magnuson J.K."/>
            <person name="Henrissat B."/>
            <person name="Mortensen U.H."/>
            <person name="Larsen T.O."/>
            <person name="Devries R.P."/>
            <person name="Grigoriev I.V."/>
            <person name="Machida M."/>
            <person name="Baker S.E."/>
            <person name="Andersen M.R."/>
        </authorList>
    </citation>
    <scope>NUCLEOTIDE SEQUENCE [LARGE SCALE GENOMIC DNA]</scope>
    <source>
        <strain evidence="2">CBS 130017</strain>
    </source>
</reference>
<gene>
    <name evidence="1" type="ORF">BDV39DRAFT_167673</name>
</gene>
<sequence>MRGPARSFPFLLLSSSRSSDRYTRGSTTALPAQRVSLRMALRSRLRSSQPCLYMPPFSFSVLSRPIFTYETAGEALYHLTNSPLLLYPSFR</sequence>
<dbReference type="AlphaFoldDB" id="A0A5N6XJZ0"/>
<organism evidence="1 2">
    <name type="scientific">Aspergillus sergii</name>
    <dbReference type="NCBI Taxonomy" id="1034303"/>
    <lineage>
        <taxon>Eukaryota</taxon>
        <taxon>Fungi</taxon>
        <taxon>Dikarya</taxon>
        <taxon>Ascomycota</taxon>
        <taxon>Pezizomycotina</taxon>
        <taxon>Eurotiomycetes</taxon>
        <taxon>Eurotiomycetidae</taxon>
        <taxon>Eurotiales</taxon>
        <taxon>Aspergillaceae</taxon>
        <taxon>Aspergillus</taxon>
        <taxon>Aspergillus subgen. Circumdati</taxon>
    </lineage>
</organism>
<name>A0A5N6XJZ0_9EURO</name>
<dbReference type="EMBL" id="ML741767">
    <property type="protein sequence ID" value="KAE8331850.1"/>
    <property type="molecule type" value="Genomic_DNA"/>
</dbReference>
<proteinExistence type="predicted"/>
<accession>A0A5N6XJZ0</accession>
<evidence type="ECO:0000313" key="1">
    <source>
        <dbReference type="EMBL" id="KAE8331850.1"/>
    </source>
</evidence>